<dbReference type="InterPro" id="IPR036138">
    <property type="entry name" value="PBP_dimer_sf"/>
</dbReference>
<keyword evidence="8 16" id="KW-0378">Hydrolase</keyword>
<accession>A0A4P7NXU8</accession>
<keyword evidence="6 16" id="KW-0645">Protease</keyword>
<evidence type="ECO:0000256" key="15">
    <source>
        <dbReference type="ARBA" id="ARBA00023316"/>
    </source>
</evidence>
<keyword evidence="13 16" id="KW-0717">Septation</keyword>
<dbReference type="GO" id="GO:0008360">
    <property type="term" value="P:regulation of cell shape"/>
    <property type="evidence" value="ECO:0007669"/>
    <property type="project" value="UniProtKB-KW"/>
</dbReference>
<dbReference type="AlphaFoldDB" id="A0A4P7NXU8"/>
<keyword evidence="20" id="KW-1185">Reference proteome</keyword>
<keyword evidence="12 16" id="KW-0472">Membrane</keyword>
<dbReference type="Gene3D" id="3.90.1310.10">
    <property type="entry name" value="Penicillin-binding protein 2a (Domain 2)"/>
    <property type="match status" value="1"/>
</dbReference>
<keyword evidence="3 16" id="KW-0997">Cell inner membrane</keyword>
<keyword evidence="15 16" id="KW-0961">Cell wall biogenesis/degradation</keyword>
<dbReference type="HAMAP" id="MF_02080">
    <property type="entry name" value="FtsI_transpept"/>
    <property type="match status" value="1"/>
</dbReference>
<evidence type="ECO:0000259" key="18">
    <source>
        <dbReference type="Pfam" id="PF03717"/>
    </source>
</evidence>
<organism evidence="19 20">
    <name type="scientific">Hydrogenovibrio crunogenus</name>
    <dbReference type="NCBI Taxonomy" id="39765"/>
    <lineage>
        <taxon>Bacteria</taxon>
        <taxon>Pseudomonadati</taxon>
        <taxon>Pseudomonadota</taxon>
        <taxon>Gammaproteobacteria</taxon>
        <taxon>Thiotrichales</taxon>
        <taxon>Piscirickettsiaceae</taxon>
        <taxon>Hydrogenovibrio</taxon>
    </lineage>
</organism>
<dbReference type="Proteomes" id="UP000296201">
    <property type="component" value="Chromosome"/>
</dbReference>
<evidence type="ECO:0000256" key="12">
    <source>
        <dbReference type="ARBA" id="ARBA00023136"/>
    </source>
</evidence>
<dbReference type="SUPFAM" id="SSF56601">
    <property type="entry name" value="beta-lactamase/transpeptidase-like"/>
    <property type="match status" value="1"/>
</dbReference>
<dbReference type="RefSeq" id="WP_223260924.1">
    <property type="nucleotide sequence ID" value="NZ_CP032096.1"/>
</dbReference>
<comment type="catalytic activity">
    <reaction evidence="16">
        <text>Preferential cleavage: (Ac)2-L-Lys-D-Ala-|-D-Ala. Also transpeptidation of peptidyl-alanyl moieties that are N-acyl substituents of D-alanine.</text>
        <dbReference type="EC" id="3.4.16.4"/>
    </reaction>
</comment>
<evidence type="ECO:0000256" key="9">
    <source>
        <dbReference type="ARBA" id="ARBA00022960"/>
    </source>
</evidence>
<dbReference type="UniPathway" id="UPA00219"/>
<dbReference type="GO" id="GO:0071555">
    <property type="term" value="P:cell wall organization"/>
    <property type="evidence" value="ECO:0007669"/>
    <property type="project" value="UniProtKB-KW"/>
</dbReference>
<dbReference type="GO" id="GO:0006508">
    <property type="term" value="P:proteolysis"/>
    <property type="evidence" value="ECO:0007669"/>
    <property type="project" value="UniProtKB-KW"/>
</dbReference>
<evidence type="ECO:0000256" key="8">
    <source>
        <dbReference type="ARBA" id="ARBA00022801"/>
    </source>
</evidence>
<feature type="active site" description="Acyl-ester intermediate" evidence="16">
    <location>
        <position position="321"/>
    </location>
</feature>
<comment type="function">
    <text evidence="16">Catalyzes cross-linking of the peptidoglycan cell wall at the division septum.</text>
</comment>
<evidence type="ECO:0000256" key="16">
    <source>
        <dbReference type="HAMAP-Rule" id="MF_02080"/>
    </source>
</evidence>
<sequence>MQPQQNPKTNRDSLIFALIVMLFIAIFAKAFHVQIIESDFLQDEGNKRQIRSLEIPAPRGEILDRNGNVLALSTPIDSIWVDPKILSFYLDSQQQKQKTNLDKLSVSDYSKRQALIEEKKQAYQTMLSLLGVSARSFTPQVLAKKNRRFLYVKRGVLPELTAKIEALDVPGLYVQNQYKRYYPAGEVVGHLIGYTNIDDVGIAGIEKTYEDWLSGVAGKKQVIKDRAGRVVEFVKDIHPAEPGKPITLSIDKDIQFFLYHALKKSFIKHQASSIMSVILNAKTGEVLAMVSLPAFNPNDRSQLKGARLRNRVISDRIEPGSTVKPFIMAKALDLNLIHLTDKIHTSPGSIHIQGQRITDTRNHGTLTPAEVIKFSSNVGATKIALKMTPNDEWQMYHDVGFGQDLGLFLPGETLGFLRPANEWQTIDQASASFGYGFNINLMQLAHAYMIFANQGRIKPLSLLKLNDVPEGHQVVSKEAAEAVLEMMEKVVGRNGTAPQAKIEGYRIAGKTGTVHRTKIGGYEQNKYIALFAGMVPVSNPKYIMVTAVNEPSRGIYYGGKVAAPIFKEVMEEVLRLKNVAPDERIEDDRK</sequence>
<evidence type="ECO:0000313" key="19">
    <source>
        <dbReference type="EMBL" id="QBZ82567.1"/>
    </source>
</evidence>
<dbReference type="SUPFAM" id="SSF56519">
    <property type="entry name" value="Penicillin binding protein dimerisation domain"/>
    <property type="match status" value="1"/>
</dbReference>
<dbReference type="Pfam" id="PF03717">
    <property type="entry name" value="PBP_dimer"/>
    <property type="match status" value="1"/>
</dbReference>
<evidence type="ECO:0000256" key="5">
    <source>
        <dbReference type="ARBA" id="ARBA00022645"/>
    </source>
</evidence>
<evidence type="ECO:0000256" key="11">
    <source>
        <dbReference type="ARBA" id="ARBA00022989"/>
    </source>
</evidence>
<evidence type="ECO:0000256" key="13">
    <source>
        <dbReference type="ARBA" id="ARBA00023210"/>
    </source>
</evidence>
<evidence type="ECO:0000313" key="20">
    <source>
        <dbReference type="Proteomes" id="UP000296201"/>
    </source>
</evidence>
<evidence type="ECO:0000256" key="14">
    <source>
        <dbReference type="ARBA" id="ARBA00023306"/>
    </source>
</evidence>
<keyword evidence="11 16" id="KW-1133">Transmembrane helix</keyword>
<keyword evidence="10 16" id="KW-0573">Peptidoglycan synthesis</keyword>
<dbReference type="PANTHER" id="PTHR30627">
    <property type="entry name" value="PEPTIDOGLYCAN D,D-TRANSPEPTIDASE"/>
    <property type="match status" value="1"/>
</dbReference>
<protein>
    <recommendedName>
        <fullName evidence="16">Peptidoglycan D,D-transpeptidase FtsI</fullName>
        <ecNumber evidence="16">3.4.16.4</ecNumber>
    </recommendedName>
    <alternativeName>
        <fullName evidence="16">Penicillin-binding protein 3</fullName>
        <shortName evidence="16">PBP-3</shortName>
    </alternativeName>
</protein>
<keyword evidence="4 16" id="KW-0132">Cell division</keyword>
<dbReference type="InterPro" id="IPR005311">
    <property type="entry name" value="PBP_dimer"/>
</dbReference>
<evidence type="ECO:0000256" key="6">
    <source>
        <dbReference type="ARBA" id="ARBA00022670"/>
    </source>
</evidence>
<comment type="subcellular location">
    <subcellularLocation>
        <location evidence="16">Cell inner membrane</location>
        <topology evidence="16">Single-pass membrane protein</topology>
    </subcellularLocation>
    <subcellularLocation>
        <location evidence="1">Membrane</location>
    </subcellularLocation>
</comment>
<dbReference type="GO" id="GO:0008955">
    <property type="term" value="F:peptidoglycan glycosyltransferase activity"/>
    <property type="evidence" value="ECO:0007669"/>
    <property type="project" value="InterPro"/>
</dbReference>
<reference evidence="19 20" key="1">
    <citation type="submission" date="2018-08" db="EMBL/GenBank/DDBJ databases">
        <title>Horizontal acquisition of hydrogen conversion ability and other habitat adaptations in Hydrogenovibrio crunogenus strains.</title>
        <authorList>
            <person name="Gonnella G."/>
            <person name="Adam N."/>
            <person name="Perner M."/>
        </authorList>
    </citation>
    <scope>NUCLEOTIDE SEQUENCE [LARGE SCALE GENOMIC DNA]</scope>
    <source>
        <strain evidence="19 20">SP-41</strain>
    </source>
</reference>
<keyword evidence="2 16" id="KW-1003">Cell membrane</keyword>
<proteinExistence type="inferred from homology"/>
<dbReference type="Gene3D" id="3.40.710.10">
    <property type="entry name" value="DD-peptidase/beta-lactamase superfamily"/>
    <property type="match status" value="1"/>
</dbReference>
<evidence type="ECO:0000259" key="17">
    <source>
        <dbReference type="Pfam" id="PF00905"/>
    </source>
</evidence>
<dbReference type="EC" id="3.4.16.4" evidence="16"/>
<dbReference type="PANTHER" id="PTHR30627:SF1">
    <property type="entry name" value="PEPTIDOGLYCAN D,D-TRANSPEPTIDASE FTSI"/>
    <property type="match status" value="1"/>
</dbReference>
<dbReference type="Pfam" id="PF00905">
    <property type="entry name" value="Transpeptidase"/>
    <property type="match status" value="1"/>
</dbReference>
<evidence type="ECO:0000256" key="10">
    <source>
        <dbReference type="ARBA" id="ARBA00022984"/>
    </source>
</evidence>
<dbReference type="InterPro" id="IPR037532">
    <property type="entry name" value="FtsI_transpept"/>
</dbReference>
<evidence type="ECO:0000256" key="2">
    <source>
        <dbReference type="ARBA" id="ARBA00022475"/>
    </source>
</evidence>
<keyword evidence="7 16" id="KW-0812">Transmembrane</keyword>
<gene>
    <name evidence="16 19" type="primary">ftsI</name>
    <name evidence="19" type="ORF">GHNINEIG_00599</name>
</gene>
<evidence type="ECO:0000256" key="1">
    <source>
        <dbReference type="ARBA" id="ARBA00004370"/>
    </source>
</evidence>
<dbReference type="InterPro" id="IPR050515">
    <property type="entry name" value="Beta-lactam/transpept"/>
</dbReference>
<dbReference type="GO" id="GO:0009002">
    <property type="term" value="F:serine-type D-Ala-D-Ala carboxypeptidase activity"/>
    <property type="evidence" value="ECO:0007669"/>
    <property type="project" value="UniProtKB-UniRule"/>
</dbReference>
<keyword evidence="14 16" id="KW-0131">Cell cycle</keyword>
<dbReference type="InterPro" id="IPR012338">
    <property type="entry name" value="Beta-lactam/transpept-like"/>
</dbReference>
<evidence type="ECO:0000256" key="4">
    <source>
        <dbReference type="ARBA" id="ARBA00022618"/>
    </source>
</evidence>
<dbReference type="GO" id="GO:0009252">
    <property type="term" value="P:peptidoglycan biosynthetic process"/>
    <property type="evidence" value="ECO:0007669"/>
    <property type="project" value="UniProtKB-UniRule"/>
</dbReference>
<feature type="domain" description="Penicillin-binding protein transpeptidase" evidence="17">
    <location>
        <begin position="276"/>
        <end position="571"/>
    </location>
</feature>
<keyword evidence="9 16" id="KW-0133">Cell shape</keyword>
<dbReference type="Gene3D" id="3.30.450.330">
    <property type="match status" value="1"/>
</dbReference>
<dbReference type="GO" id="GO:0000917">
    <property type="term" value="P:division septum assembly"/>
    <property type="evidence" value="ECO:0007669"/>
    <property type="project" value="UniProtKB-KW"/>
</dbReference>
<dbReference type="GO" id="GO:0008658">
    <property type="term" value="F:penicillin binding"/>
    <property type="evidence" value="ECO:0007669"/>
    <property type="project" value="InterPro"/>
</dbReference>
<evidence type="ECO:0000256" key="7">
    <source>
        <dbReference type="ARBA" id="ARBA00022692"/>
    </source>
</evidence>
<dbReference type="GO" id="GO:0043093">
    <property type="term" value="P:FtsZ-dependent cytokinesis"/>
    <property type="evidence" value="ECO:0007669"/>
    <property type="project" value="UniProtKB-UniRule"/>
</dbReference>
<comment type="pathway">
    <text evidence="16">Cell wall biogenesis; peptidoglycan biosynthesis.</text>
</comment>
<feature type="transmembrane region" description="Helical" evidence="16">
    <location>
        <begin position="12"/>
        <end position="31"/>
    </location>
</feature>
<feature type="domain" description="Penicillin-binding protein dimerisation" evidence="18">
    <location>
        <begin position="55"/>
        <end position="232"/>
    </location>
</feature>
<dbReference type="GO" id="GO:0005886">
    <property type="term" value="C:plasma membrane"/>
    <property type="evidence" value="ECO:0007669"/>
    <property type="project" value="UniProtKB-SubCell"/>
</dbReference>
<name>A0A4P7NXU8_9GAMM</name>
<dbReference type="EMBL" id="CP032096">
    <property type="protein sequence ID" value="QBZ82567.1"/>
    <property type="molecule type" value="Genomic_DNA"/>
</dbReference>
<dbReference type="InterPro" id="IPR001460">
    <property type="entry name" value="PCN-bd_Tpept"/>
</dbReference>
<evidence type="ECO:0000256" key="3">
    <source>
        <dbReference type="ARBA" id="ARBA00022519"/>
    </source>
</evidence>
<comment type="similarity">
    <text evidence="16">Belongs to the transpeptidase family. FtsI subfamily.</text>
</comment>
<keyword evidence="5 16" id="KW-0121">Carboxypeptidase</keyword>